<proteinExistence type="predicted"/>
<sequence length="323" mass="36027">MTQSAGTLRRGDYFVRSAYRESFGDSRWDEASPSSAAAQFWTRVWSSNTLPRVKIFFWKAVKGALPTLVGFGKRLPGRVTTCSLCGAAEETEKCFERSPSNEPALFRTVCWEIWSARNKWIFEGTRCEPKRSMEYVSKLLIELQGDEQPKVLMGGGSKQRWKLPNSGWVKVNVDRGVSEGLGASAGAMIRDSGGGALLAAAWRTEERWQPCIAEAKAIYLGIKVAIEAGYSRVRLESDCLAIIDAIVARERGRSSLHLILDDNYHVFSFLRSVSWSFIHREGNKVAHGLAHCLPWEIGSSVWLSDFPACIVSLLNKDLPMNES</sequence>
<dbReference type="CDD" id="cd06222">
    <property type="entry name" value="RNase_H_like"/>
    <property type="match status" value="1"/>
</dbReference>
<accession>A0A803MYZ7</accession>
<dbReference type="InterPro" id="IPR026960">
    <property type="entry name" value="RVT-Znf"/>
</dbReference>
<evidence type="ECO:0000313" key="3">
    <source>
        <dbReference type="EnsemblPlants" id="AUR62037574-RA:cds"/>
    </source>
</evidence>
<dbReference type="InterPro" id="IPR012337">
    <property type="entry name" value="RNaseH-like_sf"/>
</dbReference>
<feature type="domain" description="RNase H type-1" evidence="1">
    <location>
        <begin position="183"/>
        <end position="291"/>
    </location>
</feature>
<dbReference type="EnsemblPlants" id="AUR62037574-RA">
    <property type="protein sequence ID" value="AUR62037574-RA:cds"/>
    <property type="gene ID" value="AUR62037574"/>
</dbReference>
<evidence type="ECO:0008006" key="5">
    <source>
        <dbReference type="Google" id="ProtNLM"/>
    </source>
</evidence>
<dbReference type="Gene3D" id="3.30.420.10">
    <property type="entry name" value="Ribonuclease H-like superfamily/Ribonuclease H"/>
    <property type="match status" value="1"/>
</dbReference>
<dbReference type="Proteomes" id="UP000596660">
    <property type="component" value="Unplaced"/>
</dbReference>
<dbReference type="Pfam" id="PF13456">
    <property type="entry name" value="RVT_3"/>
    <property type="match status" value="1"/>
</dbReference>
<dbReference type="InterPro" id="IPR052929">
    <property type="entry name" value="RNase_H-like_EbsB-rel"/>
</dbReference>
<organism evidence="3 4">
    <name type="scientific">Chenopodium quinoa</name>
    <name type="common">Quinoa</name>
    <dbReference type="NCBI Taxonomy" id="63459"/>
    <lineage>
        <taxon>Eukaryota</taxon>
        <taxon>Viridiplantae</taxon>
        <taxon>Streptophyta</taxon>
        <taxon>Embryophyta</taxon>
        <taxon>Tracheophyta</taxon>
        <taxon>Spermatophyta</taxon>
        <taxon>Magnoliopsida</taxon>
        <taxon>eudicotyledons</taxon>
        <taxon>Gunneridae</taxon>
        <taxon>Pentapetalae</taxon>
        <taxon>Caryophyllales</taxon>
        <taxon>Chenopodiaceae</taxon>
        <taxon>Chenopodioideae</taxon>
        <taxon>Atripliceae</taxon>
        <taxon>Chenopodium</taxon>
    </lineage>
</organism>
<evidence type="ECO:0000259" key="1">
    <source>
        <dbReference type="Pfam" id="PF13456"/>
    </source>
</evidence>
<dbReference type="Pfam" id="PF13966">
    <property type="entry name" value="zf-RVT"/>
    <property type="match status" value="1"/>
</dbReference>
<dbReference type="GO" id="GO:0004523">
    <property type="term" value="F:RNA-DNA hybrid ribonuclease activity"/>
    <property type="evidence" value="ECO:0007669"/>
    <property type="project" value="InterPro"/>
</dbReference>
<evidence type="ECO:0000259" key="2">
    <source>
        <dbReference type="Pfam" id="PF13966"/>
    </source>
</evidence>
<dbReference type="SUPFAM" id="SSF53098">
    <property type="entry name" value="Ribonuclease H-like"/>
    <property type="match status" value="1"/>
</dbReference>
<dbReference type="PANTHER" id="PTHR47074">
    <property type="entry name" value="BNAC02G40300D PROTEIN"/>
    <property type="match status" value="1"/>
</dbReference>
<evidence type="ECO:0000313" key="4">
    <source>
        <dbReference type="Proteomes" id="UP000596660"/>
    </source>
</evidence>
<dbReference type="AlphaFoldDB" id="A0A803MYZ7"/>
<dbReference type="InterPro" id="IPR044730">
    <property type="entry name" value="RNase_H-like_dom_plant"/>
</dbReference>
<reference evidence="3" key="2">
    <citation type="submission" date="2021-03" db="UniProtKB">
        <authorList>
            <consortium name="EnsemblPlants"/>
        </authorList>
    </citation>
    <scope>IDENTIFICATION</scope>
</reference>
<name>A0A803MYZ7_CHEQI</name>
<dbReference type="OMA" id="HSCARES"/>
<dbReference type="GO" id="GO:0003676">
    <property type="term" value="F:nucleic acid binding"/>
    <property type="evidence" value="ECO:0007669"/>
    <property type="project" value="InterPro"/>
</dbReference>
<dbReference type="Gramene" id="AUR62037574-RA">
    <property type="protein sequence ID" value="AUR62037574-RA:cds"/>
    <property type="gene ID" value="AUR62037574"/>
</dbReference>
<dbReference type="InterPro" id="IPR002156">
    <property type="entry name" value="RNaseH_domain"/>
</dbReference>
<dbReference type="PANTHER" id="PTHR47074:SF21">
    <property type="entry name" value="RNASE H TYPE-1 DOMAIN-CONTAINING PROTEIN"/>
    <property type="match status" value="1"/>
</dbReference>
<protein>
    <recommendedName>
        <fullName evidence="5">RNase H type-1 domain-containing protein</fullName>
    </recommendedName>
</protein>
<dbReference type="InterPro" id="IPR036397">
    <property type="entry name" value="RNaseH_sf"/>
</dbReference>
<reference evidence="3" key="1">
    <citation type="journal article" date="2017" name="Nature">
        <title>The genome of Chenopodium quinoa.</title>
        <authorList>
            <person name="Jarvis D.E."/>
            <person name="Ho Y.S."/>
            <person name="Lightfoot D.J."/>
            <person name="Schmoeckel S.M."/>
            <person name="Li B."/>
            <person name="Borm T.J.A."/>
            <person name="Ohyanagi H."/>
            <person name="Mineta K."/>
            <person name="Michell C.T."/>
            <person name="Saber N."/>
            <person name="Kharbatia N.M."/>
            <person name="Rupper R.R."/>
            <person name="Sharp A.R."/>
            <person name="Dally N."/>
            <person name="Boughton B.A."/>
            <person name="Woo Y.H."/>
            <person name="Gao G."/>
            <person name="Schijlen E.G.W.M."/>
            <person name="Guo X."/>
            <person name="Momin A.A."/>
            <person name="Negrao S."/>
            <person name="Al-Babili S."/>
            <person name="Gehring C."/>
            <person name="Roessner U."/>
            <person name="Jung C."/>
            <person name="Murphy K."/>
            <person name="Arold S.T."/>
            <person name="Gojobori T."/>
            <person name="van der Linden C.G."/>
            <person name="van Loo E.N."/>
            <person name="Jellen E.N."/>
            <person name="Maughan P.J."/>
            <person name="Tester M."/>
        </authorList>
    </citation>
    <scope>NUCLEOTIDE SEQUENCE [LARGE SCALE GENOMIC DNA]</scope>
    <source>
        <strain evidence="3">cv. PI 614886</strain>
    </source>
</reference>
<keyword evidence="4" id="KW-1185">Reference proteome</keyword>
<feature type="domain" description="Reverse transcriptase zinc-binding" evidence="2">
    <location>
        <begin position="26"/>
        <end position="92"/>
    </location>
</feature>